<gene>
    <name evidence="13" type="ORF">HHT355_1508</name>
</gene>
<protein>
    <recommendedName>
        <fullName evidence="2">Stage 0 sporulation protein A homolog</fullName>
    </recommendedName>
</protein>
<keyword evidence="4 10" id="KW-0597">Phosphoprotein</keyword>
<dbReference type="GO" id="GO:0000160">
    <property type="term" value="P:phosphorelay signal transduction system"/>
    <property type="evidence" value="ECO:0007669"/>
    <property type="project" value="UniProtKB-KW"/>
</dbReference>
<evidence type="ECO:0000256" key="4">
    <source>
        <dbReference type="ARBA" id="ARBA00022553"/>
    </source>
</evidence>
<evidence type="ECO:0000256" key="5">
    <source>
        <dbReference type="ARBA" id="ARBA00023012"/>
    </source>
</evidence>
<dbReference type="EMBL" id="CVTD020000016">
    <property type="protein sequence ID" value="CRZ34709.1"/>
    <property type="molecule type" value="Genomic_DNA"/>
</dbReference>
<dbReference type="InterPro" id="IPR001789">
    <property type="entry name" value="Sig_transdc_resp-reg_receiver"/>
</dbReference>
<dbReference type="InterPro" id="IPR018062">
    <property type="entry name" value="HTH_AraC-typ_CS"/>
</dbReference>
<dbReference type="Proteomes" id="UP000236497">
    <property type="component" value="Unassembled WGS sequence"/>
</dbReference>
<feature type="modified residue" description="4-aspartylphosphate" evidence="10">
    <location>
        <position position="55"/>
    </location>
</feature>
<comment type="function">
    <text evidence="9">May play the central regulatory role in sporulation. It may be an element of the effector pathway responsible for the activation of sporulation genes in response to nutritional stress. Spo0A may act in concert with spo0H (a sigma factor) to control the expression of some genes that are critical to the sporulation process.</text>
</comment>
<dbReference type="SUPFAM" id="SSF46689">
    <property type="entry name" value="Homeodomain-like"/>
    <property type="match status" value="1"/>
</dbReference>
<sequence>MIKVMIVDDEPYIRQGLRILIDWEQYGFRITAEASNGHEAVDVLKNTDIDLVITDIKMPQMDGLELIEYTRKHISSNIRFIILSGFYEFEYAKKAIKYDVADYVLKPVQREELIKVLEEYKEAYYQHIENLKKQQMSERIILERHLTALMSGIYDRESIDYVKRYLTDTANIRYISIEYDTTDEKYNHLSDDEKAGEQNRLYDAVKKCLGNHWHHVFIPSNANRDYSVGFIYAGKLAEMEGLKEKDYIKKLHINISSLLSFKIYFYIGQKVDDISLISESFKSTTIAKNFQLYSKVMDIAFYEEIKDKISTEKYTVDKKLIDDLIKVIEENDIEQINSAVENLYTHFKELAGEPEMIKISMDYFLFNLISLARELDSDFDYEEIYKMVSQGGYAIRGSVNNFKKFALEFSDYLNSLRKNVFGGILADIEREITENYMHNISLKSLSEKYFINRAYLGQIFKKQFGVSFKDYLNNYRIEKACEILLRTDDKIYEIAEAVGFNNTDYFISKFVQIKGTTPLQYRKQFLNKMI</sequence>
<organism evidence="13 14">
    <name type="scientific">Herbinix hemicellulosilytica</name>
    <dbReference type="NCBI Taxonomy" id="1564487"/>
    <lineage>
        <taxon>Bacteria</taxon>
        <taxon>Bacillati</taxon>
        <taxon>Bacillota</taxon>
        <taxon>Clostridia</taxon>
        <taxon>Lachnospirales</taxon>
        <taxon>Lachnospiraceae</taxon>
        <taxon>Herbinix</taxon>
    </lineage>
</organism>
<evidence type="ECO:0000259" key="12">
    <source>
        <dbReference type="PROSITE" id="PS50110"/>
    </source>
</evidence>
<proteinExistence type="predicted"/>
<feature type="domain" description="Response regulatory" evidence="12">
    <location>
        <begin position="3"/>
        <end position="121"/>
    </location>
</feature>
<dbReference type="SMART" id="SM00448">
    <property type="entry name" value="REC"/>
    <property type="match status" value="1"/>
</dbReference>
<feature type="domain" description="HTH araC/xylS-type" evidence="11">
    <location>
        <begin position="426"/>
        <end position="524"/>
    </location>
</feature>
<keyword evidence="6" id="KW-0805">Transcription regulation</keyword>
<dbReference type="Pfam" id="PF12833">
    <property type="entry name" value="HTH_18"/>
    <property type="match status" value="1"/>
</dbReference>
<keyword evidence="5" id="KW-0902">Two-component regulatory system</keyword>
<keyword evidence="8" id="KW-0804">Transcription</keyword>
<accession>A0A0H5SGW4</accession>
<dbReference type="PROSITE" id="PS01124">
    <property type="entry name" value="HTH_ARAC_FAMILY_2"/>
    <property type="match status" value="1"/>
</dbReference>
<dbReference type="GO" id="GO:0043565">
    <property type="term" value="F:sequence-specific DNA binding"/>
    <property type="evidence" value="ECO:0007669"/>
    <property type="project" value="InterPro"/>
</dbReference>
<evidence type="ECO:0000256" key="2">
    <source>
        <dbReference type="ARBA" id="ARBA00018672"/>
    </source>
</evidence>
<evidence type="ECO:0000256" key="1">
    <source>
        <dbReference type="ARBA" id="ARBA00004496"/>
    </source>
</evidence>
<keyword evidence="7" id="KW-0238">DNA-binding</keyword>
<dbReference type="PROSITE" id="PS50110">
    <property type="entry name" value="RESPONSE_REGULATORY"/>
    <property type="match status" value="1"/>
</dbReference>
<dbReference type="OrthoDB" id="9794370at2"/>
<evidence type="ECO:0000313" key="13">
    <source>
        <dbReference type="EMBL" id="CRZ34709.1"/>
    </source>
</evidence>
<dbReference type="Gene3D" id="1.10.10.60">
    <property type="entry name" value="Homeodomain-like"/>
    <property type="match status" value="2"/>
</dbReference>
<evidence type="ECO:0000256" key="3">
    <source>
        <dbReference type="ARBA" id="ARBA00022490"/>
    </source>
</evidence>
<dbReference type="AlphaFoldDB" id="A0A0H5SGW4"/>
<evidence type="ECO:0000256" key="6">
    <source>
        <dbReference type="ARBA" id="ARBA00023015"/>
    </source>
</evidence>
<dbReference type="SMART" id="SM00342">
    <property type="entry name" value="HTH_ARAC"/>
    <property type="match status" value="1"/>
</dbReference>
<dbReference type="InterPro" id="IPR009057">
    <property type="entry name" value="Homeodomain-like_sf"/>
</dbReference>
<dbReference type="InterPro" id="IPR011006">
    <property type="entry name" value="CheY-like_superfamily"/>
</dbReference>
<comment type="subcellular location">
    <subcellularLocation>
        <location evidence="1">Cytoplasm</location>
    </subcellularLocation>
</comment>
<evidence type="ECO:0000256" key="8">
    <source>
        <dbReference type="ARBA" id="ARBA00023163"/>
    </source>
</evidence>
<reference evidence="13 14" key="1">
    <citation type="submission" date="2015-06" db="EMBL/GenBank/DDBJ databases">
        <authorList>
            <person name="Wibberg Daniel"/>
        </authorList>
    </citation>
    <scope>NUCLEOTIDE SEQUENCE [LARGE SCALE GENOMIC DNA]</scope>
    <source>
        <strain evidence="13 14">T3/55T</strain>
    </source>
</reference>
<keyword evidence="3" id="KW-0963">Cytoplasm</keyword>
<dbReference type="RefSeq" id="WP_103202818.1">
    <property type="nucleotide sequence ID" value="NZ_CVTD020000016.1"/>
</dbReference>
<name>A0A0H5SGW4_HERHM</name>
<keyword evidence="14" id="KW-1185">Reference proteome</keyword>
<dbReference type="GO" id="GO:0003700">
    <property type="term" value="F:DNA-binding transcription factor activity"/>
    <property type="evidence" value="ECO:0007669"/>
    <property type="project" value="InterPro"/>
</dbReference>
<evidence type="ECO:0000313" key="14">
    <source>
        <dbReference type="Proteomes" id="UP000236497"/>
    </source>
</evidence>
<dbReference type="Pfam" id="PF00072">
    <property type="entry name" value="Response_reg"/>
    <property type="match status" value="1"/>
</dbReference>
<dbReference type="PANTHER" id="PTHR42713:SF3">
    <property type="entry name" value="TRANSCRIPTIONAL REGULATORY PROTEIN HPTR"/>
    <property type="match status" value="1"/>
</dbReference>
<evidence type="ECO:0000256" key="7">
    <source>
        <dbReference type="ARBA" id="ARBA00023125"/>
    </source>
</evidence>
<dbReference type="InterPro" id="IPR051552">
    <property type="entry name" value="HptR"/>
</dbReference>
<dbReference type="CDD" id="cd17536">
    <property type="entry name" value="REC_YesN-like"/>
    <property type="match status" value="1"/>
</dbReference>
<evidence type="ECO:0000256" key="9">
    <source>
        <dbReference type="ARBA" id="ARBA00024867"/>
    </source>
</evidence>
<evidence type="ECO:0000256" key="10">
    <source>
        <dbReference type="PROSITE-ProRule" id="PRU00169"/>
    </source>
</evidence>
<dbReference type="SUPFAM" id="SSF52172">
    <property type="entry name" value="CheY-like"/>
    <property type="match status" value="1"/>
</dbReference>
<dbReference type="Gene3D" id="3.40.50.2300">
    <property type="match status" value="1"/>
</dbReference>
<evidence type="ECO:0000259" key="11">
    <source>
        <dbReference type="PROSITE" id="PS01124"/>
    </source>
</evidence>
<dbReference type="GO" id="GO:0005737">
    <property type="term" value="C:cytoplasm"/>
    <property type="evidence" value="ECO:0007669"/>
    <property type="project" value="UniProtKB-SubCell"/>
</dbReference>
<dbReference type="PROSITE" id="PS00041">
    <property type="entry name" value="HTH_ARAC_FAMILY_1"/>
    <property type="match status" value="1"/>
</dbReference>
<dbReference type="InterPro" id="IPR018060">
    <property type="entry name" value="HTH_AraC"/>
</dbReference>
<dbReference type="PANTHER" id="PTHR42713">
    <property type="entry name" value="HISTIDINE KINASE-RELATED"/>
    <property type="match status" value="1"/>
</dbReference>